<comment type="cofactor">
    <cofactor evidence="12">
        <name>Zn(2+)</name>
        <dbReference type="ChEBI" id="CHEBI:29105"/>
    </cofactor>
    <text evidence="12">Binds 2 Zn(2+) ions per subunit. It is not clear if Zn(2+) or Mg(2+) is physiologically important.</text>
</comment>
<dbReference type="InterPro" id="IPR004613">
    <property type="entry name" value="RNase_J"/>
</dbReference>
<dbReference type="EC" id="3.1.-.-" evidence="9"/>
<dbReference type="InterPro" id="IPR001279">
    <property type="entry name" value="Metallo-B-lactamas"/>
</dbReference>
<keyword evidence="4 9" id="KW-0255">Endonuclease</keyword>
<keyword evidence="6 12" id="KW-0862">Zinc</keyword>
<dbReference type="HAMAP" id="MF_01491">
    <property type="entry name" value="RNase_J_bact"/>
    <property type="match status" value="1"/>
</dbReference>
<dbReference type="CDD" id="cd07714">
    <property type="entry name" value="RNaseJ_MBL-fold"/>
    <property type="match status" value="1"/>
</dbReference>
<dbReference type="GO" id="GO:0008270">
    <property type="term" value="F:zinc ion binding"/>
    <property type="evidence" value="ECO:0007669"/>
    <property type="project" value="InterPro"/>
</dbReference>
<comment type="subcellular location">
    <subcellularLocation>
        <location evidence="9">Cytoplasm</location>
    </subcellularLocation>
</comment>
<feature type="binding site" evidence="12">
    <location>
        <position position="155"/>
    </location>
    <ligand>
        <name>Zn(2+)</name>
        <dbReference type="ChEBI" id="CHEBI:29105"/>
        <label>1</label>
        <note>catalytic</note>
    </ligand>
</feature>
<dbReference type="SMART" id="SM00849">
    <property type="entry name" value="Lactamase_B"/>
    <property type="match status" value="1"/>
</dbReference>
<evidence type="ECO:0000256" key="5">
    <source>
        <dbReference type="ARBA" id="ARBA00022801"/>
    </source>
</evidence>
<dbReference type="GO" id="GO:0006364">
    <property type="term" value="P:rRNA processing"/>
    <property type="evidence" value="ECO:0007669"/>
    <property type="project" value="UniProtKB-UniRule"/>
</dbReference>
<feature type="binding site" evidence="12">
    <location>
        <position position="133"/>
    </location>
    <ligand>
        <name>Zn(2+)</name>
        <dbReference type="ChEBI" id="CHEBI:29105"/>
        <label>1</label>
        <note>catalytic</note>
    </ligand>
</feature>
<dbReference type="InterPro" id="IPR036866">
    <property type="entry name" value="RibonucZ/Hydroxyglut_hydro"/>
</dbReference>
<dbReference type="Pfam" id="PF22505">
    <property type="entry name" value="RNase_J_b_CASP"/>
    <property type="match status" value="1"/>
</dbReference>
<dbReference type="Pfam" id="PF00753">
    <property type="entry name" value="Lactamase_B"/>
    <property type="match status" value="1"/>
</dbReference>
<comment type="cofactor">
    <cofactor evidence="12">
        <name>Ca(2+)</name>
        <dbReference type="ChEBI" id="CHEBI:29108"/>
    </cofactor>
    <text evidence="12">Binds 1 Ca(2+) cation per subunit. Seen in 1 crystal structure, it is not clear if it is physiologically important.</text>
</comment>
<keyword evidence="7 9" id="KW-0269">Exonuclease</keyword>
<comment type="subunit">
    <text evidence="9">Homodimer, may be a subunit of the RNA degradosome.</text>
</comment>
<dbReference type="GO" id="GO:0004534">
    <property type="term" value="F:5'-3' RNA exonuclease activity"/>
    <property type="evidence" value="ECO:0007669"/>
    <property type="project" value="UniProtKB-UniRule"/>
</dbReference>
<evidence type="ECO:0000313" key="15">
    <source>
        <dbReference type="Proteomes" id="UP000179233"/>
    </source>
</evidence>
<keyword evidence="3 12" id="KW-0479">Metal-binding</keyword>
<dbReference type="InterPro" id="IPR011108">
    <property type="entry name" value="RMMBL"/>
</dbReference>
<feature type="binding site" evidence="12">
    <location>
        <position position="66"/>
    </location>
    <ligand>
        <name>Zn(2+)</name>
        <dbReference type="ChEBI" id="CHEBI:29105"/>
        <label>1</label>
        <note>catalytic</note>
    </ligand>
</feature>
<dbReference type="InterPro" id="IPR055132">
    <property type="entry name" value="RNase_J_b_CASP"/>
</dbReference>
<keyword evidence="12" id="KW-0106">Calcium</keyword>
<accession>A0A1G1VUI4</accession>
<protein>
    <recommendedName>
        <fullName evidence="9">Ribonuclease J</fullName>
        <shortName evidence="9">RNase J</shortName>
        <ecNumber evidence="9">3.1.-.-</ecNumber>
    </recommendedName>
</protein>
<name>A0A1G1VUI4_9BACT</name>
<evidence type="ECO:0000256" key="4">
    <source>
        <dbReference type="ARBA" id="ARBA00022759"/>
    </source>
</evidence>
<evidence type="ECO:0000256" key="12">
    <source>
        <dbReference type="PIRSR" id="PIRSR004803-3"/>
    </source>
</evidence>
<reference evidence="14 15" key="1">
    <citation type="journal article" date="2016" name="Nat. Commun.">
        <title>Thousands of microbial genomes shed light on interconnected biogeochemical processes in an aquifer system.</title>
        <authorList>
            <person name="Anantharaman K."/>
            <person name="Brown C.T."/>
            <person name="Hug L.A."/>
            <person name="Sharon I."/>
            <person name="Castelle C.J."/>
            <person name="Probst A.J."/>
            <person name="Thomas B.C."/>
            <person name="Singh A."/>
            <person name="Wilkins M.J."/>
            <person name="Karaoz U."/>
            <person name="Brodie E.L."/>
            <person name="Williams K.H."/>
            <person name="Hubbard S.S."/>
            <person name="Banfield J.F."/>
        </authorList>
    </citation>
    <scope>NUCLEOTIDE SEQUENCE [LARGE SCALE GENOMIC DNA]</scope>
</reference>
<dbReference type="AlphaFoldDB" id="A0A1G1VUI4"/>
<dbReference type="GO" id="GO:0004521">
    <property type="term" value="F:RNA endonuclease activity"/>
    <property type="evidence" value="ECO:0007669"/>
    <property type="project" value="UniProtKB-UniRule"/>
</dbReference>
<feature type="binding site" evidence="12">
    <location>
        <position position="70"/>
    </location>
    <ligand>
        <name>Zn(2+)</name>
        <dbReference type="ChEBI" id="CHEBI:29105"/>
        <label>1</label>
        <note>catalytic</note>
    </ligand>
</feature>
<feature type="binding site" evidence="12">
    <location>
        <position position="439"/>
    </location>
    <ligand>
        <name>Ca(2+)</name>
        <dbReference type="ChEBI" id="CHEBI:29108"/>
    </ligand>
</feature>
<keyword evidence="2 9" id="KW-0540">Nuclease</keyword>
<dbReference type="InterPro" id="IPR041636">
    <property type="entry name" value="RNase_J_C"/>
</dbReference>
<evidence type="ECO:0000256" key="9">
    <source>
        <dbReference type="HAMAP-Rule" id="MF_01491"/>
    </source>
</evidence>
<comment type="caution">
    <text evidence="14">The sequence shown here is derived from an EMBL/GenBank/DDBJ whole genome shotgun (WGS) entry which is preliminary data.</text>
</comment>
<dbReference type="InterPro" id="IPR042173">
    <property type="entry name" value="RNase_J_2"/>
</dbReference>
<dbReference type="Gene3D" id="3.60.15.10">
    <property type="entry name" value="Ribonuclease Z/Hydroxyacylglutathione hydrolase-like"/>
    <property type="match status" value="1"/>
</dbReference>
<dbReference type="GO" id="GO:0003723">
    <property type="term" value="F:RNA binding"/>
    <property type="evidence" value="ECO:0007669"/>
    <property type="project" value="UniProtKB-UniRule"/>
</dbReference>
<evidence type="ECO:0000256" key="1">
    <source>
        <dbReference type="ARBA" id="ARBA00022490"/>
    </source>
</evidence>
<keyword evidence="1 9" id="KW-0963">Cytoplasm</keyword>
<evidence type="ECO:0000259" key="13">
    <source>
        <dbReference type="SMART" id="SM00849"/>
    </source>
</evidence>
<dbReference type="Pfam" id="PF07521">
    <property type="entry name" value="RMMBL"/>
    <property type="match status" value="1"/>
</dbReference>
<feature type="binding site" evidence="11">
    <location>
        <begin position="224"/>
        <end position="226"/>
    </location>
    <ligand>
        <name>substrate</name>
    </ligand>
</feature>
<dbReference type="Gene3D" id="3.40.50.10710">
    <property type="entry name" value="Metallo-hydrolase/oxidoreductase"/>
    <property type="match status" value="1"/>
</dbReference>
<evidence type="ECO:0000256" key="2">
    <source>
        <dbReference type="ARBA" id="ARBA00022722"/>
    </source>
</evidence>
<sequence>MVKIIPLGGMSVTKNMFMYETDEEILLVDCGIGFPDETMLGVDLLIPDTTYLENSKKRIVGMLLTHGHDDHIAGLPYILPKLPEFPMYASRLTAAFAAQRMKEFGMNRKLTIIDDERGVRLGQFIIESIRVTHSVPDARHFFITTPEASIYHGSDFKFDLTPVDNIRPEFQKIATMGRRGVTLMLSDCLRSERFGFSPSESTLSQRLESEIRDVKGKVIFTIMSSNVHRIQQAVDAAIKFGRRVALFGRSIEENVRVAEELGYLTLPSQALVWKKKISHVPDDKLCLIVAGSQGQPGSALVRAAQGEHENIKVRPTDKIIFSSDAIPGNERAVYETIDAFSHQGAEVIYADVEDNGELHVSGHGSQGELMLLMELVRPDYLVPIGGTYRHMVQYRKLASRMGYAQDKVFLLEEGQTIEVKGRREARIGETIPLKNIMVDGLGIGDVGKVVLRDRKQMSEEGILVVIIPVDAQTSQISGSVEIISRGLVYMKESGALLEKAKGTVASTLREFRTPIKEWRTVKDRIKAALEKLFLQELERYPMIIPIIFRM</sequence>
<dbReference type="Gene3D" id="3.10.20.580">
    <property type="match status" value="1"/>
</dbReference>
<dbReference type="InterPro" id="IPR030854">
    <property type="entry name" value="RNase_J_bac"/>
</dbReference>
<keyword evidence="8 9" id="KW-0694">RNA-binding</keyword>
<evidence type="ECO:0000256" key="7">
    <source>
        <dbReference type="ARBA" id="ARBA00022839"/>
    </source>
</evidence>
<feature type="active site" description="Proton donor" evidence="10">
    <location>
        <position position="187"/>
    </location>
</feature>
<evidence type="ECO:0000256" key="11">
    <source>
        <dbReference type="PIRSR" id="PIRSR004803-2"/>
    </source>
</evidence>
<dbReference type="EMBL" id="MHCJ01000003">
    <property type="protein sequence ID" value="OGY18867.1"/>
    <property type="molecule type" value="Genomic_DNA"/>
</dbReference>
<evidence type="ECO:0000313" key="14">
    <source>
        <dbReference type="EMBL" id="OGY18867.1"/>
    </source>
</evidence>
<evidence type="ECO:0000256" key="10">
    <source>
        <dbReference type="PIRSR" id="PIRSR004803-1"/>
    </source>
</evidence>
<dbReference type="GO" id="GO:0005737">
    <property type="term" value="C:cytoplasm"/>
    <property type="evidence" value="ECO:0007669"/>
    <property type="project" value="UniProtKB-SubCell"/>
</dbReference>
<evidence type="ECO:0000256" key="3">
    <source>
        <dbReference type="ARBA" id="ARBA00022723"/>
    </source>
</evidence>
<gene>
    <name evidence="9" type="primary">rnj</name>
    <name evidence="14" type="ORF">A2786_05255</name>
</gene>
<dbReference type="NCBIfam" id="TIGR00649">
    <property type="entry name" value="MG423"/>
    <property type="match status" value="1"/>
</dbReference>
<feature type="binding site" evidence="12">
    <location>
        <position position="41"/>
    </location>
    <ligand>
        <name>Ca(2+)</name>
        <dbReference type="ChEBI" id="CHEBI:29108"/>
    </ligand>
</feature>
<dbReference type="Proteomes" id="UP000179233">
    <property type="component" value="Unassembled WGS sequence"/>
</dbReference>
<dbReference type="PANTHER" id="PTHR43694">
    <property type="entry name" value="RIBONUCLEASE J"/>
    <property type="match status" value="1"/>
</dbReference>
<comment type="function">
    <text evidence="9">An RNase that has 5'-3' exonuclease and possibly endonuclease activity. Involved in maturation of rRNA and in some organisms also mRNA maturation and/or decay.</text>
</comment>
<dbReference type="PANTHER" id="PTHR43694:SF1">
    <property type="entry name" value="RIBONUCLEASE J"/>
    <property type="match status" value="1"/>
</dbReference>
<keyword evidence="9" id="KW-0698">rRNA processing</keyword>
<feature type="active site" description="Proton acceptor" evidence="10">
    <location>
        <position position="363"/>
    </location>
</feature>
<proteinExistence type="inferred from homology"/>
<organism evidence="14 15">
    <name type="scientific">Candidatus Chisholmbacteria bacterium RIFCSPHIGHO2_01_FULL_52_32</name>
    <dbReference type="NCBI Taxonomy" id="1797591"/>
    <lineage>
        <taxon>Bacteria</taxon>
        <taxon>Candidatus Chisholmiibacteriota</taxon>
    </lineage>
</organism>
<feature type="binding site" evidence="12">
    <location>
        <position position="71"/>
    </location>
    <ligand>
        <name>Zn(2+)</name>
        <dbReference type="ChEBI" id="CHEBI:29105"/>
        <label>1</label>
        <note>catalytic</note>
    </ligand>
</feature>
<dbReference type="PIRSF" id="PIRSF004803">
    <property type="entry name" value="RnjA"/>
    <property type="match status" value="1"/>
</dbReference>
<keyword evidence="5 9" id="KW-0378">Hydrolase</keyword>
<evidence type="ECO:0000256" key="6">
    <source>
        <dbReference type="ARBA" id="ARBA00022833"/>
    </source>
</evidence>
<feature type="binding site" evidence="12">
    <location>
        <position position="43"/>
    </location>
    <ligand>
        <name>Ca(2+)</name>
        <dbReference type="ChEBI" id="CHEBI:29108"/>
    </ligand>
</feature>
<feature type="binding site" evidence="9 11">
    <location>
        <begin position="359"/>
        <end position="363"/>
    </location>
    <ligand>
        <name>substrate</name>
    </ligand>
</feature>
<feature type="binding site" evidence="12">
    <location>
        <position position="68"/>
    </location>
    <ligand>
        <name>Zn(2+)</name>
        <dbReference type="ChEBI" id="CHEBI:29105"/>
        <label>1</label>
        <note>catalytic</note>
    </ligand>
</feature>
<dbReference type="Pfam" id="PF17770">
    <property type="entry name" value="RNase_J_C"/>
    <property type="match status" value="1"/>
</dbReference>
<comment type="similarity">
    <text evidence="9">Belongs to the metallo-beta-lactamase superfamily. RNA-metabolizing metallo-beta-lactamase-like family. Bacterial RNase J subfamily.</text>
</comment>
<dbReference type="SUPFAM" id="SSF56281">
    <property type="entry name" value="Metallo-hydrolase/oxidoreductase"/>
    <property type="match status" value="1"/>
</dbReference>
<feature type="domain" description="Metallo-beta-lactamase" evidence="13">
    <location>
        <begin position="13"/>
        <end position="207"/>
    </location>
</feature>
<evidence type="ECO:0000256" key="8">
    <source>
        <dbReference type="ARBA" id="ARBA00022884"/>
    </source>
</evidence>